<name>A0A0K6S6B7_9ALVE</name>
<protein>
    <submittedName>
        <fullName evidence="1">Uncharacterized protein</fullName>
    </submittedName>
</protein>
<organism evidence="1">
    <name type="scientific">Chromera velia CCMP2878</name>
    <dbReference type="NCBI Taxonomy" id="1169474"/>
    <lineage>
        <taxon>Eukaryota</taxon>
        <taxon>Sar</taxon>
        <taxon>Alveolata</taxon>
        <taxon>Colpodellida</taxon>
        <taxon>Chromeraceae</taxon>
        <taxon>Chromera</taxon>
    </lineage>
</organism>
<dbReference type="PhylomeDB" id="A0A0K6S6B7"/>
<dbReference type="AlphaFoldDB" id="A0A0K6S6B7"/>
<reference evidence="1" key="1">
    <citation type="submission" date="2014-11" db="EMBL/GenBank/DDBJ databases">
        <title>Molecular phylogeny of cliff fern family Woodsiaceae with morphological implications.</title>
        <authorList>
            <person name="Shao Y.-Z."/>
            <person name="Wei R."/>
            <person name="Zhang X.-C."/>
        </authorList>
    </citation>
    <scope>NUCLEOTIDE SEQUENCE</scope>
</reference>
<dbReference type="EMBL" id="CDMZ01000101">
    <property type="protein sequence ID" value="CUC09023.1"/>
    <property type="molecule type" value="Genomic_DNA"/>
</dbReference>
<accession>A0A0K6S6B7</accession>
<evidence type="ECO:0000313" key="1">
    <source>
        <dbReference type="EMBL" id="CUC09023.1"/>
    </source>
</evidence>
<sequence>MEVVLLEVGFEIGEQTTEVLLRALTKRWRGFAVSDSCQTFPHAHAGDLAETKNGVDRVTHSFELFLPLPPGCKGRIVLLAFCTLTPVPVVFTNLTPLTVSTVAALTAVLTNSLSTALLTQPPSATMLADLGPSALLAESPDTVMRTNTLPPAFFAVVSLPSVGTKTSDPDRSWRNLPAETNFLFLKALSALPCGGASLASVLADATTSALFALSALTTVFANPTSSALDAGVLQTPVDANGDPPTVSAIMTSASVLANAASSAFFTKRALKSVHANLRPPAVLAVIALTPMLAYSLPPTIFTEVSSPPMWADWVLPTNNFLRSTAGGLCACIRARSRALVERCVPTCLHPLNLGYRQSRKMKTSPIFLPLQGCPRPVCNNT</sequence>
<proteinExistence type="predicted"/>
<dbReference type="VEuPathDB" id="CryptoDB:Cvel_15004"/>
<gene>
    <name evidence="1" type="ORF">Cvel_15004.t1</name>
</gene>